<sequence>MNKKKVLALLISLIVLMAILSAFYIYRYSGETIRIAVAGPMDAQQAEGIAMRDGVQIKVDQINANGGINGKKVVVEYFDDRNDRKRAIVVANAIAERDDILMVIGHESSDVSMAASRIYRKAGIPAITASAMADRLTKDNEWYFRVISNTAFQGSYIANYMNRALKQTRVSIVYDTSAYGSSLVDNFKIDARKQGIEVVGNWEISPDEEDRDARLKTIVTEIRAMENPGMLFLATLEKDLTPLLTLLRALGSEIRIFVAYMTEATATAFDKYPQEQVTPGFFTNRVLSVTPFLPNIANEQAGAMRRGFLAKYGREPLSWHTYTHYDATTVGLKAIEHAEIQGSGHARGDRKAIRAALVEMYSHEQGIPGTTGQIFFDENGDCNGHLNTAVFRSQKEIPTYLQYEQTTTPITSKDQFQQTLEGKQLLIGGKIMKAIRVVFVGVDVTAIREVDFQAQHFTADFILWFRYEGKFDDDNIHFPDALDPVRLGKPILDKTEDGITTKSYRVSARFSTDFDFADFPFERHRLAIRFLHNRLGRARLVYATDSLGVEKVAAGRKVDVVSAPGAGWIVKKSDYFQDTKQAASTLGDPALFDSPQSLDQPRYNVELTIARSEIESQLRHFAPLIFLFLVLYLQFFSSGGIHWIRLLLISAILLSAVCLHSSIPMVSSTERFMAIEWAFYVFYGLIILALIEFNRAVRRTRDNKKPGILGYVFSGITLFPLIMLTMIAFYATRYLYSFP</sequence>
<feature type="transmembrane region" description="Helical" evidence="3">
    <location>
        <begin position="618"/>
        <end position="636"/>
    </location>
</feature>
<keyword evidence="3" id="KW-1133">Transmembrane helix</keyword>
<name>A0A450X9G2_9GAMM</name>
<dbReference type="AlphaFoldDB" id="A0A450X9G2"/>
<keyword evidence="2" id="KW-0732">Signal</keyword>
<dbReference type="Gene3D" id="3.40.50.2300">
    <property type="match status" value="2"/>
</dbReference>
<feature type="transmembrane region" description="Helical" evidence="3">
    <location>
        <begin position="708"/>
        <end position="731"/>
    </location>
</feature>
<feature type="transmembrane region" description="Helical" evidence="3">
    <location>
        <begin position="677"/>
        <end position="696"/>
    </location>
</feature>
<dbReference type="EMBL" id="CAADFP010000028">
    <property type="protein sequence ID" value="VFK25967.1"/>
    <property type="molecule type" value="Genomic_DNA"/>
</dbReference>
<protein>
    <submittedName>
        <fullName evidence="6">ABC-type branched-chain amino acid transport system, substrate-binding protein</fullName>
    </submittedName>
</protein>
<dbReference type="PANTHER" id="PTHR47151">
    <property type="entry name" value="LEU/ILE/VAL-BINDING ABC TRANSPORTER SUBUNIT"/>
    <property type="match status" value="1"/>
</dbReference>
<organism evidence="6">
    <name type="scientific">Candidatus Kentrum sp. LPFa</name>
    <dbReference type="NCBI Taxonomy" id="2126335"/>
    <lineage>
        <taxon>Bacteria</taxon>
        <taxon>Pseudomonadati</taxon>
        <taxon>Pseudomonadota</taxon>
        <taxon>Gammaproteobacteria</taxon>
        <taxon>Candidatus Kentrum</taxon>
    </lineage>
</organism>
<keyword evidence="3" id="KW-0812">Transmembrane</keyword>
<dbReference type="EMBL" id="CAADFM010000027">
    <property type="protein sequence ID" value="VFK09788.1"/>
    <property type="molecule type" value="Genomic_DNA"/>
</dbReference>
<feature type="transmembrane region" description="Helical" evidence="3">
    <location>
        <begin position="643"/>
        <end position="665"/>
    </location>
</feature>
<keyword evidence="3" id="KW-0472">Membrane</keyword>
<feature type="domain" description="Leucine-binding protein" evidence="4">
    <location>
        <begin position="32"/>
        <end position="377"/>
    </location>
</feature>
<evidence type="ECO:0000256" key="3">
    <source>
        <dbReference type="SAM" id="Phobius"/>
    </source>
</evidence>
<evidence type="ECO:0000256" key="1">
    <source>
        <dbReference type="ARBA" id="ARBA00010062"/>
    </source>
</evidence>
<gene>
    <name evidence="5" type="ORF">BECKLPF1236A_GA0070988_1002715</name>
    <name evidence="6" type="ORF">BECKLPF1236C_GA0070990_100283</name>
</gene>
<dbReference type="PANTHER" id="PTHR47151:SF2">
    <property type="entry name" value="AMINO ACID BINDING PROTEIN"/>
    <property type="match status" value="1"/>
</dbReference>
<comment type="similarity">
    <text evidence="1">Belongs to the leucine-binding protein family.</text>
</comment>
<reference evidence="6" key="1">
    <citation type="submission" date="2019-02" db="EMBL/GenBank/DDBJ databases">
        <authorList>
            <person name="Gruber-Vodicka R. H."/>
            <person name="Seah K. B. B."/>
        </authorList>
    </citation>
    <scope>NUCLEOTIDE SEQUENCE</scope>
    <source>
        <strain evidence="5">BECK_S312</strain>
        <strain evidence="6">BECK_S426</strain>
    </source>
</reference>
<dbReference type="InterPro" id="IPR028082">
    <property type="entry name" value="Peripla_BP_I"/>
</dbReference>
<dbReference type="Pfam" id="PF13458">
    <property type="entry name" value="Peripla_BP_6"/>
    <property type="match status" value="1"/>
</dbReference>
<evidence type="ECO:0000256" key="2">
    <source>
        <dbReference type="ARBA" id="ARBA00022729"/>
    </source>
</evidence>
<evidence type="ECO:0000313" key="5">
    <source>
        <dbReference type="EMBL" id="VFK09788.1"/>
    </source>
</evidence>
<accession>A0A450X9G2</accession>
<dbReference type="SUPFAM" id="SSF53822">
    <property type="entry name" value="Periplasmic binding protein-like I"/>
    <property type="match status" value="1"/>
</dbReference>
<evidence type="ECO:0000259" key="4">
    <source>
        <dbReference type="Pfam" id="PF13458"/>
    </source>
</evidence>
<evidence type="ECO:0000313" key="6">
    <source>
        <dbReference type="EMBL" id="VFK25967.1"/>
    </source>
</evidence>
<proteinExistence type="inferred from homology"/>
<dbReference type="InterPro" id="IPR028081">
    <property type="entry name" value="Leu-bd"/>
</dbReference>